<feature type="signal peptide" evidence="3">
    <location>
        <begin position="1"/>
        <end position="19"/>
    </location>
</feature>
<keyword evidence="2" id="KW-0472">Membrane</keyword>
<dbReference type="RefSeq" id="WP_205103502.1">
    <property type="nucleotide sequence ID" value="NZ_JACJJG010000009.1"/>
</dbReference>
<protein>
    <recommendedName>
        <fullName evidence="4">DUF6377 domain-containing protein</fullName>
    </recommendedName>
</protein>
<feature type="coiled-coil region" evidence="1">
    <location>
        <begin position="355"/>
        <end position="389"/>
    </location>
</feature>
<comment type="caution">
    <text evidence="5">The sequence shown here is derived from an EMBL/GenBank/DDBJ whole genome shotgun (WGS) entry which is preliminary data.</text>
</comment>
<keyword evidence="2" id="KW-1133">Transmembrane helix</keyword>
<gene>
    <name evidence="5" type="ORF">H6A34_03515</name>
</gene>
<feature type="chain" id="PRO_5037199096" description="DUF6377 domain-containing protein" evidence="3">
    <location>
        <begin position="20"/>
        <end position="545"/>
    </location>
</feature>
<keyword evidence="1" id="KW-0175">Coiled coil</keyword>
<dbReference type="EMBL" id="JACJJG010000009">
    <property type="protein sequence ID" value="MBM6672942.1"/>
    <property type="molecule type" value="Genomic_DNA"/>
</dbReference>
<evidence type="ECO:0000256" key="2">
    <source>
        <dbReference type="SAM" id="Phobius"/>
    </source>
</evidence>
<reference evidence="5" key="1">
    <citation type="submission" date="2020-08" db="EMBL/GenBank/DDBJ databases">
        <authorList>
            <person name="Cejkova D."/>
            <person name="Kubasova T."/>
            <person name="Jahodarova E."/>
            <person name="Rychlik I."/>
        </authorList>
    </citation>
    <scope>NUCLEOTIDE SEQUENCE</scope>
    <source>
        <strain evidence="5">An824</strain>
    </source>
</reference>
<keyword evidence="2" id="KW-0812">Transmembrane</keyword>
<evidence type="ECO:0000256" key="3">
    <source>
        <dbReference type="SAM" id="SignalP"/>
    </source>
</evidence>
<accession>A0A939B6W0</accession>
<dbReference type="InterPro" id="IPR045957">
    <property type="entry name" value="DUF6377"/>
</dbReference>
<proteinExistence type="predicted"/>
<organism evidence="5 6">
    <name type="scientific">Marseilla massiliensis</name>
    <dbReference type="NCBI Taxonomy" id="1841864"/>
    <lineage>
        <taxon>Bacteria</taxon>
        <taxon>Pseudomonadati</taxon>
        <taxon>Bacteroidota</taxon>
        <taxon>Bacteroidia</taxon>
        <taxon>Bacteroidales</taxon>
        <taxon>Prevotellaceae</taxon>
        <taxon>Marseilla</taxon>
    </lineage>
</organism>
<reference evidence="5" key="2">
    <citation type="journal article" date="2021" name="Sci. Rep.">
        <title>The distribution of antibiotic resistance genes in chicken gut microbiota commensals.</title>
        <authorList>
            <person name="Juricova H."/>
            <person name="Matiasovicova J."/>
            <person name="Kubasova T."/>
            <person name="Cejkova D."/>
            <person name="Rychlik I."/>
        </authorList>
    </citation>
    <scope>NUCLEOTIDE SEQUENCE</scope>
    <source>
        <strain evidence="5">An824</strain>
    </source>
</reference>
<evidence type="ECO:0000313" key="5">
    <source>
        <dbReference type="EMBL" id="MBM6672942.1"/>
    </source>
</evidence>
<feature type="domain" description="DUF6377" evidence="4">
    <location>
        <begin position="255"/>
        <end position="495"/>
    </location>
</feature>
<name>A0A939B6W0_9BACT</name>
<dbReference type="Proteomes" id="UP000706891">
    <property type="component" value="Unassembled WGS sequence"/>
</dbReference>
<evidence type="ECO:0000313" key="6">
    <source>
        <dbReference type="Proteomes" id="UP000706891"/>
    </source>
</evidence>
<dbReference type="AlphaFoldDB" id="A0A939B6W0"/>
<dbReference type="Pfam" id="PF19904">
    <property type="entry name" value="DUF6377"/>
    <property type="match status" value="1"/>
</dbReference>
<keyword evidence="3" id="KW-0732">Signal</keyword>
<evidence type="ECO:0000256" key="1">
    <source>
        <dbReference type="SAM" id="Coils"/>
    </source>
</evidence>
<feature type="transmembrane region" description="Helical" evidence="2">
    <location>
        <begin position="325"/>
        <end position="348"/>
    </location>
</feature>
<sequence>MKRFCFFFVVIAFALVVRAADKDTSVLLEELDRTIAEGRKYMVIRQAEISGMKSKLRHAATDEERYELMGKLREAYRSFDIDSALYFSVEKLEVAKRMGRRDYIADARMNMAEMSGMQGMYKEALDYIDGVSKDDLNAYQIEYYYHVYRMVYGLMTDNCSNAAAKKHYFDMTDRYRDSILLVNTPSSFNYLIVKADKDNVHKRFDEAIKALNEAYPKFNDIHDKALLDYSLAMSYAGKGDVENEKRHLIMSSINDLKSGIREYTSLRMLAVLLYNEGDISRAYAYMTRCMDDAAACNSLWRIYEVQKAFPIINKAYHHQLDRQRRLIVCSLIFIILLTLFLAIAIILIKKQMRKVSAATRLAQEANVRLKELNRELAESSRIKEEYIAHYIDQCSLYIDKMDKYRKHLQKVASKGKAADLYDEIRSTSFIDNELKDFYAHFDDSFLKLFPNFVEEFNNLLQPEFRTHLKPGEKLNTELRIFALVRLGISSSTKIAHFLRYSVTTIYNYRVKFRNGAIGDREKFDDEVMKIGLVEDDGSIDDEKHD</sequence>
<evidence type="ECO:0000259" key="4">
    <source>
        <dbReference type="Pfam" id="PF19904"/>
    </source>
</evidence>
<keyword evidence="6" id="KW-1185">Reference proteome</keyword>